<proteinExistence type="predicted"/>
<dbReference type="GeneID" id="20646364"/>
<gene>
    <name evidence="2" type="ORF">PHYSODRAFT_331951</name>
</gene>
<evidence type="ECO:0000313" key="2">
    <source>
        <dbReference type="EMBL" id="EGZ18087.1"/>
    </source>
</evidence>
<dbReference type="AlphaFoldDB" id="G4ZI38"/>
<evidence type="ECO:0008006" key="4">
    <source>
        <dbReference type="Google" id="ProtNLM"/>
    </source>
</evidence>
<dbReference type="EMBL" id="JH159154">
    <property type="protein sequence ID" value="EGZ18087.1"/>
    <property type="molecule type" value="Genomic_DNA"/>
</dbReference>
<dbReference type="InParanoid" id="G4ZI38"/>
<protein>
    <recommendedName>
        <fullName evidence="4">Chromo domain-containing protein</fullName>
    </recommendedName>
</protein>
<name>G4ZI38_PHYSP</name>
<sequence>MHKPMINARAQQTERNQRRHQHAKKPNFDVGDYVLRSRVDSKHQDKLLVTWIGPYQITRADSHSFTVRHLVTGEGTDVHSSRLKFYADSSLQISEEIREHVAAQGQILAINELLDYTWNSVKKGYDVLVSWKGLEPIEDSNETAKSLAKGVPALLRQFAERCDDTCFERHVIALTKQRSTADAHRPIDMFHAPRPRNSGNGKAILPQRKFAQDEDLDI</sequence>
<dbReference type="InterPro" id="IPR016197">
    <property type="entry name" value="Chromo-like_dom_sf"/>
</dbReference>
<organism evidence="2 3">
    <name type="scientific">Phytophthora sojae (strain P6497)</name>
    <name type="common">Soybean stem and root rot agent</name>
    <name type="synonym">Phytophthora megasperma f. sp. glycines</name>
    <dbReference type="NCBI Taxonomy" id="1094619"/>
    <lineage>
        <taxon>Eukaryota</taxon>
        <taxon>Sar</taxon>
        <taxon>Stramenopiles</taxon>
        <taxon>Oomycota</taxon>
        <taxon>Peronosporomycetes</taxon>
        <taxon>Peronosporales</taxon>
        <taxon>Peronosporaceae</taxon>
        <taxon>Phytophthora</taxon>
    </lineage>
</organism>
<reference evidence="2 3" key="1">
    <citation type="journal article" date="2006" name="Science">
        <title>Phytophthora genome sequences uncover evolutionary origins and mechanisms of pathogenesis.</title>
        <authorList>
            <person name="Tyler B.M."/>
            <person name="Tripathy S."/>
            <person name="Zhang X."/>
            <person name="Dehal P."/>
            <person name="Jiang R.H."/>
            <person name="Aerts A."/>
            <person name="Arredondo F.D."/>
            <person name="Baxter L."/>
            <person name="Bensasson D."/>
            <person name="Beynon J.L."/>
            <person name="Chapman J."/>
            <person name="Damasceno C.M."/>
            <person name="Dorrance A.E."/>
            <person name="Dou D."/>
            <person name="Dickerman A.W."/>
            <person name="Dubchak I.L."/>
            <person name="Garbelotto M."/>
            <person name="Gijzen M."/>
            <person name="Gordon S.G."/>
            <person name="Govers F."/>
            <person name="Grunwald N.J."/>
            <person name="Huang W."/>
            <person name="Ivors K.L."/>
            <person name="Jones R.W."/>
            <person name="Kamoun S."/>
            <person name="Krampis K."/>
            <person name="Lamour K.H."/>
            <person name="Lee M.K."/>
            <person name="McDonald W.H."/>
            <person name="Medina M."/>
            <person name="Meijer H.J."/>
            <person name="Nordberg E.K."/>
            <person name="Maclean D.J."/>
            <person name="Ospina-Giraldo M.D."/>
            <person name="Morris P.F."/>
            <person name="Phuntumart V."/>
            <person name="Putnam N.H."/>
            <person name="Rash S."/>
            <person name="Rose J.K."/>
            <person name="Sakihama Y."/>
            <person name="Salamov A.A."/>
            <person name="Savidor A."/>
            <person name="Scheuring C.F."/>
            <person name="Smith B.M."/>
            <person name="Sobral B.W."/>
            <person name="Terry A."/>
            <person name="Torto-Alalibo T.A."/>
            <person name="Win J."/>
            <person name="Xu Z."/>
            <person name="Zhang H."/>
            <person name="Grigoriev I.V."/>
            <person name="Rokhsar D.S."/>
            <person name="Boore J.L."/>
        </authorList>
    </citation>
    <scope>NUCLEOTIDE SEQUENCE [LARGE SCALE GENOMIC DNA]</scope>
    <source>
        <strain evidence="2 3">P6497</strain>
    </source>
</reference>
<dbReference type="Proteomes" id="UP000002640">
    <property type="component" value="Unassembled WGS sequence"/>
</dbReference>
<evidence type="ECO:0000256" key="1">
    <source>
        <dbReference type="SAM" id="MobiDB-lite"/>
    </source>
</evidence>
<accession>G4ZI38</accession>
<dbReference type="SUPFAM" id="SSF54160">
    <property type="entry name" value="Chromo domain-like"/>
    <property type="match status" value="1"/>
</dbReference>
<dbReference type="RefSeq" id="XP_009527145.1">
    <property type="nucleotide sequence ID" value="XM_009528850.1"/>
</dbReference>
<feature type="region of interest" description="Disordered" evidence="1">
    <location>
        <begin position="1"/>
        <end position="27"/>
    </location>
</feature>
<evidence type="ECO:0000313" key="3">
    <source>
        <dbReference type="Proteomes" id="UP000002640"/>
    </source>
</evidence>
<keyword evidence="3" id="KW-1185">Reference proteome</keyword>
<dbReference type="KEGG" id="psoj:PHYSODRAFT_331951"/>